<sequence length="95" mass="10723">MSDTDPFNPKVLAIEITADGTPVRQLAAVLAAFRGGKTLRGCIRFAYRYRETFTAHLCGIRSSNGHYSDFWQLRYMGYDSLEVAFMDYLTGKMGL</sequence>
<dbReference type="Proteomes" id="UP000017396">
    <property type="component" value="Chromosome"/>
</dbReference>
<gene>
    <name evidence="1" type="ORF">GKIL_1732</name>
</gene>
<evidence type="ECO:0000313" key="1">
    <source>
        <dbReference type="EMBL" id="AGY57978.1"/>
    </source>
</evidence>
<dbReference type="AlphaFoldDB" id="U5QGI2"/>
<dbReference type="KEGG" id="glj:GKIL_1732"/>
<organism evidence="1 2">
    <name type="scientific">Gloeobacter kilaueensis (strain ATCC BAA-2537 / CCAP 1431/1 / ULC 316 / JS1)</name>
    <dbReference type="NCBI Taxonomy" id="1183438"/>
    <lineage>
        <taxon>Bacteria</taxon>
        <taxon>Bacillati</taxon>
        <taxon>Cyanobacteriota</taxon>
        <taxon>Cyanophyceae</taxon>
        <taxon>Gloeobacterales</taxon>
        <taxon>Gloeobacteraceae</taxon>
        <taxon>Gloeobacter</taxon>
    </lineage>
</organism>
<dbReference type="RefSeq" id="WP_023173100.1">
    <property type="nucleotide sequence ID" value="NC_022600.1"/>
</dbReference>
<dbReference type="STRING" id="1183438.GKIL_1732"/>
<protein>
    <submittedName>
        <fullName evidence="1">Uncharacterized protein</fullName>
    </submittedName>
</protein>
<proteinExistence type="predicted"/>
<reference evidence="1 2" key="1">
    <citation type="journal article" date="2013" name="PLoS ONE">
        <title>Cultivation and Complete Genome Sequencing of Gloeobacter kilaueensis sp. nov., from a Lava Cave in Kilauea Caldera, Hawai'i.</title>
        <authorList>
            <person name="Saw J.H."/>
            <person name="Schatz M."/>
            <person name="Brown M.V."/>
            <person name="Kunkel D.D."/>
            <person name="Foster J.S."/>
            <person name="Shick H."/>
            <person name="Christensen S."/>
            <person name="Hou S."/>
            <person name="Wan X."/>
            <person name="Donachie S.P."/>
        </authorList>
    </citation>
    <scope>NUCLEOTIDE SEQUENCE [LARGE SCALE GENOMIC DNA]</scope>
    <source>
        <strain evidence="2">JS</strain>
    </source>
</reference>
<dbReference type="HOGENOM" id="CLU_2368897_0_0_3"/>
<keyword evidence="2" id="KW-1185">Reference proteome</keyword>
<dbReference type="EMBL" id="CP003587">
    <property type="protein sequence ID" value="AGY57978.1"/>
    <property type="molecule type" value="Genomic_DNA"/>
</dbReference>
<accession>U5QGI2</accession>
<evidence type="ECO:0000313" key="2">
    <source>
        <dbReference type="Proteomes" id="UP000017396"/>
    </source>
</evidence>
<name>U5QGI2_GLOK1</name>